<feature type="signal peptide" evidence="2">
    <location>
        <begin position="1"/>
        <end position="17"/>
    </location>
</feature>
<dbReference type="RefSeq" id="WP_099246546.1">
    <property type="nucleotide sequence ID" value="NZ_FXXP01000002.1"/>
</dbReference>
<evidence type="ECO:0000256" key="1">
    <source>
        <dbReference type="PROSITE-ProRule" id="PRU00339"/>
    </source>
</evidence>
<dbReference type="Gene3D" id="1.25.40.10">
    <property type="entry name" value="Tetratricopeptide repeat domain"/>
    <property type="match status" value="1"/>
</dbReference>
<dbReference type="InterPro" id="IPR019734">
    <property type="entry name" value="TPR_rpt"/>
</dbReference>
<dbReference type="Pfam" id="PF13414">
    <property type="entry name" value="TPR_11"/>
    <property type="match status" value="1"/>
</dbReference>
<keyword evidence="4" id="KW-1185">Reference proteome</keyword>
<protein>
    <submittedName>
        <fullName evidence="3">Tetratricopeptide repeat protein</fullName>
    </submittedName>
</protein>
<organism evidence="3 4">
    <name type="scientific">Pelagimonas phthalicica</name>
    <dbReference type="NCBI Taxonomy" id="1037362"/>
    <lineage>
        <taxon>Bacteria</taxon>
        <taxon>Pseudomonadati</taxon>
        <taxon>Pseudomonadota</taxon>
        <taxon>Alphaproteobacteria</taxon>
        <taxon>Rhodobacterales</taxon>
        <taxon>Roseobacteraceae</taxon>
        <taxon>Pelagimonas</taxon>
    </lineage>
</organism>
<dbReference type="EMBL" id="FXXP01000002">
    <property type="protein sequence ID" value="SMX28881.1"/>
    <property type="molecule type" value="Genomic_DNA"/>
</dbReference>
<feature type="repeat" description="TPR" evidence="1">
    <location>
        <begin position="86"/>
        <end position="119"/>
    </location>
</feature>
<reference evidence="4" key="1">
    <citation type="submission" date="2017-05" db="EMBL/GenBank/DDBJ databases">
        <authorList>
            <person name="Rodrigo-Torres L."/>
            <person name="Arahal R. D."/>
            <person name="Lucena T."/>
        </authorList>
    </citation>
    <scope>NUCLEOTIDE SEQUENCE [LARGE SCALE GENOMIC DNA]</scope>
    <source>
        <strain evidence="4">CECT 8649</strain>
    </source>
</reference>
<feature type="chain" id="PRO_5013054000" evidence="2">
    <location>
        <begin position="18"/>
        <end position="172"/>
    </location>
</feature>
<evidence type="ECO:0000256" key="2">
    <source>
        <dbReference type="SAM" id="SignalP"/>
    </source>
</evidence>
<dbReference type="InterPro" id="IPR011990">
    <property type="entry name" value="TPR-like_helical_dom_sf"/>
</dbReference>
<accession>A0A238JDW2</accession>
<evidence type="ECO:0000313" key="3">
    <source>
        <dbReference type="EMBL" id="SMX28881.1"/>
    </source>
</evidence>
<dbReference type="OrthoDB" id="8592798at2"/>
<name>A0A238JDW2_9RHOB</name>
<keyword evidence="2" id="KW-0732">Signal</keyword>
<dbReference type="AlphaFoldDB" id="A0A238JDW2"/>
<sequence>MRLAATFLLCSSVSVFAAGSDATAPPPPPDCTGGQVLETDSNSCVDAQDSRLGDQERYEAVREYAYDEAFDDALTVLDAMQDQKADGVLTYRGYIARKTGDLPAAMTWYEQALETNPDNLLARSYMGQTLVLLGKPLEAEEQLNEIIARGGTGTWAETSLSKSLATGETFSY</sequence>
<gene>
    <name evidence="3" type="ORF">TRP8649_03008</name>
</gene>
<dbReference type="Proteomes" id="UP000225972">
    <property type="component" value="Unassembled WGS sequence"/>
</dbReference>
<keyword evidence="1" id="KW-0802">TPR repeat</keyword>
<evidence type="ECO:0000313" key="4">
    <source>
        <dbReference type="Proteomes" id="UP000225972"/>
    </source>
</evidence>
<dbReference type="SUPFAM" id="SSF48452">
    <property type="entry name" value="TPR-like"/>
    <property type="match status" value="1"/>
</dbReference>
<dbReference type="PROSITE" id="PS50005">
    <property type="entry name" value="TPR"/>
    <property type="match status" value="1"/>
</dbReference>
<proteinExistence type="predicted"/>